<gene>
    <name evidence="2" type="ORF">FA014_17650</name>
</gene>
<dbReference type="GO" id="GO:0016740">
    <property type="term" value="F:transferase activity"/>
    <property type="evidence" value="ECO:0007669"/>
    <property type="project" value="UniProtKB-KW"/>
</dbReference>
<protein>
    <submittedName>
        <fullName evidence="2">Glycosyltransferase family 1 protein</fullName>
    </submittedName>
</protein>
<proteinExistence type="predicted"/>
<evidence type="ECO:0000313" key="2">
    <source>
        <dbReference type="EMBL" id="TKR22213.1"/>
    </source>
</evidence>
<organism evidence="2 3">
    <name type="scientific">Cellulomonas hominis</name>
    <dbReference type="NCBI Taxonomy" id="156981"/>
    <lineage>
        <taxon>Bacteria</taxon>
        <taxon>Bacillati</taxon>
        <taxon>Actinomycetota</taxon>
        <taxon>Actinomycetes</taxon>
        <taxon>Micrococcales</taxon>
        <taxon>Cellulomonadaceae</taxon>
        <taxon>Cellulomonas</taxon>
    </lineage>
</organism>
<accession>A0A7Z8JWJ5</accession>
<dbReference type="EMBL" id="SZYE01000227">
    <property type="protein sequence ID" value="TKR22213.1"/>
    <property type="molecule type" value="Genomic_DNA"/>
</dbReference>
<dbReference type="Proteomes" id="UP000308121">
    <property type="component" value="Unassembled WGS sequence"/>
</dbReference>
<evidence type="ECO:0000256" key="1">
    <source>
        <dbReference type="SAM" id="MobiDB-lite"/>
    </source>
</evidence>
<reference evidence="2 3" key="1">
    <citation type="submission" date="2019-05" db="EMBL/GenBank/DDBJ databases">
        <title>Genome sequence of Cellulomonas hominis strain CS1.</title>
        <authorList>
            <person name="Belmont J."/>
            <person name="Maclea K.S."/>
        </authorList>
    </citation>
    <scope>NUCLEOTIDE SEQUENCE [LARGE SCALE GENOMIC DNA]</scope>
    <source>
        <strain evidence="2 3">CS1</strain>
    </source>
</reference>
<dbReference type="Gene3D" id="3.40.50.2000">
    <property type="entry name" value="Glycogen Phosphorylase B"/>
    <property type="match status" value="1"/>
</dbReference>
<sequence length="414" mass="44761">MSAGTRDHAGPSVAPGTPADAPGSPARDDRRDLVVLSLEPWDEVWRRNQHLVAGLLATDPGLRVLFVEPPVDHLHDLRRGASPTLGRRLRRLGPEDGAPEGRAWAYRPTKWLPRRLDPAGDDRRARTVSRVARRLGMTDPVLWVNDPDGAAVLRATGWRSLYDVTDDWLRAVREPAELERTRAAEALLVERCAEVVVCSPALARAKGADRPVTLLTNAVDVDAYRTPQPRPADLPDGPYAVYVGTMHPDRLDVAACLRVATHLRATGAHLVLVGPALLDPLDLTRLDAAGAVVLGPRPAALVPGYLQHAGVLLVPHVVDGFTDSLDPIKLYEYLAVGRPVVATPVAGFRDQPADRVTTASPQNLADAVVRVLAEGRPAGIGPAPADVPRWSDRVREMQAVLTRVRDARPAATPR</sequence>
<dbReference type="Pfam" id="PF13692">
    <property type="entry name" value="Glyco_trans_1_4"/>
    <property type="match status" value="1"/>
</dbReference>
<dbReference type="RefSeq" id="WP_154730933.1">
    <property type="nucleotide sequence ID" value="NZ_SZYE01000227.1"/>
</dbReference>
<dbReference type="AlphaFoldDB" id="A0A7Z8JWJ5"/>
<name>A0A7Z8JWJ5_9CELL</name>
<feature type="region of interest" description="Disordered" evidence="1">
    <location>
        <begin position="1"/>
        <end position="28"/>
    </location>
</feature>
<dbReference type="OrthoDB" id="9771846at2"/>
<comment type="caution">
    <text evidence="2">The sequence shown here is derived from an EMBL/GenBank/DDBJ whole genome shotgun (WGS) entry which is preliminary data.</text>
</comment>
<dbReference type="SUPFAM" id="SSF53756">
    <property type="entry name" value="UDP-Glycosyltransferase/glycogen phosphorylase"/>
    <property type="match status" value="1"/>
</dbReference>
<keyword evidence="2" id="KW-0808">Transferase</keyword>
<dbReference type="PANTHER" id="PTHR12526">
    <property type="entry name" value="GLYCOSYLTRANSFERASE"/>
    <property type="match status" value="1"/>
</dbReference>
<evidence type="ECO:0000313" key="3">
    <source>
        <dbReference type="Proteomes" id="UP000308121"/>
    </source>
</evidence>